<name>A0A095T841_9GAMM</name>
<dbReference type="AlphaFoldDB" id="A0A095T841"/>
<proteinExistence type="predicted"/>
<dbReference type="EMBL" id="JPKR02000003">
    <property type="protein sequence ID" value="KGD73051.1"/>
    <property type="molecule type" value="Genomic_DNA"/>
</dbReference>
<dbReference type="Proteomes" id="UP000029577">
    <property type="component" value="Unassembled WGS sequence"/>
</dbReference>
<comment type="caution">
    <text evidence="1">The sequence shown here is derived from an EMBL/GenBank/DDBJ whole genome shotgun (WGS) entry which is preliminary data.</text>
</comment>
<organism evidence="1 2">
    <name type="scientific">Tatumella morbirosei</name>
    <dbReference type="NCBI Taxonomy" id="642227"/>
    <lineage>
        <taxon>Bacteria</taxon>
        <taxon>Pseudomonadati</taxon>
        <taxon>Pseudomonadota</taxon>
        <taxon>Gammaproteobacteria</taxon>
        <taxon>Enterobacterales</taxon>
        <taxon>Erwiniaceae</taxon>
        <taxon>Tatumella</taxon>
    </lineage>
</organism>
<sequence>MKSLSGIGLVIILFFLPSVAFSYTGRIIFTGYLYQSPCMHSISSNSVIFSCQQGKNKTIRKISLSSGNGYLPMGLGTSKVKWINREHSLGVLEIAYR</sequence>
<dbReference type="OrthoDB" id="6458927at2"/>
<reference evidence="1" key="1">
    <citation type="submission" date="2014-12" db="EMBL/GenBank/DDBJ databases">
        <title>The draft genome of the Tatumella morbirosei type strain, LMG23360T isolated from pineapple rot.</title>
        <authorList>
            <person name="Smits T.H."/>
            <person name="Palmer M."/>
            <person name="Venter S.N."/>
            <person name="Duffy B."/>
            <person name="Steenkamp E.T."/>
            <person name="Chan W.Y."/>
            <person name="Coutinho T.A."/>
            <person name="Coetzee M.P."/>
            <person name="De Maayer P."/>
        </authorList>
    </citation>
    <scope>NUCLEOTIDE SEQUENCE [LARGE SCALE GENOMIC DNA]</scope>
    <source>
        <strain evidence="1">LMG 23360</strain>
    </source>
</reference>
<dbReference type="RefSeq" id="WP_038020701.1">
    <property type="nucleotide sequence ID" value="NZ_JPKR02000003.1"/>
</dbReference>
<keyword evidence="2" id="KW-1185">Reference proteome</keyword>
<accession>A0A095T841</accession>
<protein>
    <recommendedName>
        <fullName evidence="3">Type 1 fimbrial protein</fullName>
    </recommendedName>
</protein>
<gene>
    <name evidence="1" type="ORF">HA49_12705</name>
</gene>
<evidence type="ECO:0008006" key="3">
    <source>
        <dbReference type="Google" id="ProtNLM"/>
    </source>
</evidence>
<evidence type="ECO:0000313" key="1">
    <source>
        <dbReference type="EMBL" id="KGD73051.1"/>
    </source>
</evidence>
<evidence type="ECO:0000313" key="2">
    <source>
        <dbReference type="Proteomes" id="UP000029577"/>
    </source>
</evidence>